<protein>
    <submittedName>
        <fullName evidence="2">Uncharacterized protein</fullName>
    </submittedName>
</protein>
<name>A0A0B7KG88_BIOOC</name>
<accession>A0A0B7KG88</accession>
<organism evidence="2">
    <name type="scientific">Bionectria ochroleuca</name>
    <name type="common">Gliocladium roseum</name>
    <dbReference type="NCBI Taxonomy" id="29856"/>
    <lineage>
        <taxon>Eukaryota</taxon>
        <taxon>Fungi</taxon>
        <taxon>Dikarya</taxon>
        <taxon>Ascomycota</taxon>
        <taxon>Pezizomycotina</taxon>
        <taxon>Sordariomycetes</taxon>
        <taxon>Hypocreomycetidae</taxon>
        <taxon>Hypocreales</taxon>
        <taxon>Bionectriaceae</taxon>
        <taxon>Clonostachys</taxon>
    </lineage>
</organism>
<evidence type="ECO:0000256" key="1">
    <source>
        <dbReference type="SAM" id="MobiDB-lite"/>
    </source>
</evidence>
<sequence length="142" mass="15791">MSSGPSSGSNPTDGSSKRNPRYVDLGPDAPEPWSKWSNDPSKMKLDTYFCLNNPNVPGLAAAYRLPGLKPVVVKCGKPGSGYKFLLKDDTKSFFLFNEDANEMYRLMETLSDKDAVELVETGTYDITKLEMQYQVRRQGHSG</sequence>
<dbReference type="EMBL" id="CDPU01000042">
    <property type="protein sequence ID" value="CEO54447.1"/>
    <property type="molecule type" value="Genomic_DNA"/>
</dbReference>
<feature type="region of interest" description="Disordered" evidence="1">
    <location>
        <begin position="1"/>
        <end position="38"/>
    </location>
</feature>
<dbReference type="AlphaFoldDB" id="A0A0B7KG88"/>
<gene>
    <name evidence="2" type="ORF">BN869_000010505_1</name>
</gene>
<evidence type="ECO:0000313" key="2">
    <source>
        <dbReference type="EMBL" id="CEO54447.1"/>
    </source>
</evidence>
<reference evidence="2" key="1">
    <citation type="submission" date="2015-01" db="EMBL/GenBank/DDBJ databases">
        <authorList>
            <person name="Durling Mikael"/>
        </authorList>
    </citation>
    <scope>NUCLEOTIDE SEQUENCE</scope>
</reference>
<feature type="compositionally biased region" description="Polar residues" evidence="1">
    <location>
        <begin position="1"/>
        <end position="14"/>
    </location>
</feature>
<proteinExistence type="predicted"/>